<feature type="compositionally biased region" description="Basic and acidic residues" evidence="23">
    <location>
        <begin position="913"/>
        <end position="922"/>
    </location>
</feature>
<evidence type="ECO:0000313" key="29">
    <source>
        <dbReference type="EMBL" id="KAL3283798.1"/>
    </source>
</evidence>
<dbReference type="Gene3D" id="3.10.290.20">
    <property type="entry name" value="Ubiquitin-like 2 activating enzyme e1b. Chain: B, domain 3"/>
    <property type="match status" value="1"/>
</dbReference>
<dbReference type="InterPro" id="IPR018422">
    <property type="entry name" value="Cation/H_exchanger_CPA1"/>
</dbReference>
<keyword evidence="7" id="KW-0808">Transferase</keyword>
<dbReference type="Proteomes" id="UP001516400">
    <property type="component" value="Unassembled WGS sequence"/>
</dbReference>
<dbReference type="InterPro" id="IPR006153">
    <property type="entry name" value="Cation/H_exchanger_TM"/>
</dbReference>
<feature type="transmembrane region" description="Helical" evidence="24">
    <location>
        <begin position="487"/>
        <end position="505"/>
    </location>
</feature>
<evidence type="ECO:0000256" key="14">
    <source>
        <dbReference type="ARBA" id="ARBA00022989"/>
    </source>
</evidence>
<dbReference type="FunFam" id="3.50.50.80:FF:000002">
    <property type="entry name" value="SUMO-activating enzyme subunit 2"/>
    <property type="match status" value="1"/>
</dbReference>
<proteinExistence type="inferred from homology"/>
<dbReference type="Gene3D" id="3.50.50.80">
    <property type="entry name" value="Ubiquitin-activating enzyme E1, inactive adenylation domain, subdomain 1"/>
    <property type="match status" value="1"/>
</dbReference>
<evidence type="ECO:0000256" key="20">
    <source>
        <dbReference type="ARBA" id="ARBA00023242"/>
    </source>
</evidence>
<evidence type="ECO:0000256" key="11">
    <source>
        <dbReference type="ARBA" id="ARBA00022786"/>
    </source>
</evidence>
<reference evidence="29 30" key="1">
    <citation type="journal article" date="2021" name="BMC Biol.">
        <title>Horizontally acquired antibacterial genes associated with adaptive radiation of ladybird beetles.</title>
        <authorList>
            <person name="Li H.S."/>
            <person name="Tang X.F."/>
            <person name="Huang Y.H."/>
            <person name="Xu Z.Y."/>
            <person name="Chen M.L."/>
            <person name="Du X.Y."/>
            <person name="Qiu B.Y."/>
            <person name="Chen P.T."/>
            <person name="Zhang W."/>
            <person name="Slipinski A."/>
            <person name="Escalona H.E."/>
            <person name="Waterhouse R.M."/>
            <person name="Zwick A."/>
            <person name="Pang H."/>
        </authorList>
    </citation>
    <scope>NUCLEOTIDE SEQUENCE [LARGE SCALE GENOMIC DNA]</scope>
    <source>
        <strain evidence="29">SYSU2018</strain>
    </source>
</reference>
<feature type="domain" description="THIF-type NAD/FAD binding fold" evidence="26">
    <location>
        <begin position="706"/>
        <end position="1099"/>
    </location>
</feature>
<evidence type="ECO:0000256" key="25">
    <source>
        <dbReference type="SAM" id="SignalP"/>
    </source>
</evidence>
<comment type="subcellular location">
    <subcellularLocation>
        <location evidence="2">Golgi apparatus membrane</location>
        <topology evidence="2">Multi-pass membrane protein</topology>
    </subcellularLocation>
    <subcellularLocation>
        <location evidence="1">Nucleus</location>
    </subcellularLocation>
</comment>
<evidence type="ECO:0000256" key="21">
    <source>
        <dbReference type="PROSITE-ProRule" id="PRU10132"/>
    </source>
</evidence>
<evidence type="ECO:0000256" key="18">
    <source>
        <dbReference type="ARBA" id="ARBA00023136"/>
    </source>
</evidence>
<keyword evidence="11" id="KW-0833">Ubl conjugation pathway</keyword>
<keyword evidence="5 22" id="KW-0813">Transport</keyword>
<keyword evidence="20" id="KW-0539">Nucleus</keyword>
<evidence type="ECO:0000256" key="8">
    <source>
        <dbReference type="ARBA" id="ARBA00022692"/>
    </source>
</evidence>
<keyword evidence="12" id="KW-0862">Zinc</keyword>
<dbReference type="GO" id="GO:0005524">
    <property type="term" value="F:ATP binding"/>
    <property type="evidence" value="ECO:0007669"/>
    <property type="project" value="UniProtKB-KW"/>
</dbReference>
<evidence type="ECO:0000256" key="15">
    <source>
        <dbReference type="ARBA" id="ARBA00023034"/>
    </source>
</evidence>
<keyword evidence="30" id="KW-1185">Reference proteome</keyword>
<feature type="region of interest" description="Disordered" evidence="23">
    <location>
        <begin position="1242"/>
        <end position="1309"/>
    </location>
</feature>
<dbReference type="PRINTS" id="PR01084">
    <property type="entry name" value="NAHEXCHNGR"/>
</dbReference>
<feature type="transmembrane region" description="Helical" evidence="24">
    <location>
        <begin position="517"/>
        <end position="541"/>
    </location>
</feature>
<dbReference type="Pfam" id="PF00999">
    <property type="entry name" value="Na_H_Exchanger"/>
    <property type="match status" value="1"/>
</dbReference>
<feature type="chain" id="PRO_5044809396" description="Sodium/hydrogen exchanger" evidence="25">
    <location>
        <begin position="22"/>
        <end position="1309"/>
    </location>
</feature>
<feature type="active site" description="Glycyl thioester intermediate" evidence="21">
    <location>
        <position position="873"/>
    </location>
</feature>
<feature type="transmembrane region" description="Helical" evidence="24">
    <location>
        <begin position="228"/>
        <end position="253"/>
    </location>
</feature>
<keyword evidence="15" id="KW-0333">Golgi apparatus</keyword>
<evidence type="ECO:0000256" key="2">
    <source>
        <dbReference type="ARBA" id="ARBA00004653"/>
    </source>
</evidence>
<dbReference type="GO" id="GO:0005634">
    <property type="term" value="C:nucleus"/>
    <property type="evidence" value="ECO:0007669"/>
    <property type="project" value="UniProtKB-SubCell"/>
</dbReference>
<feature type="signal peptide" evidence="25">
    <location>
        <begin position="1"/>
        <end position="21"/>
    </location>
</feature>
<feature type="domain" description="Cation/H+ exchanger transmembrane" evidence="27">
    <location>
        <begin position="150"/>
        <end position="542"/>
    </location>
</feature>
<evidence type="ECO:0000256" key="17">
    <source>
        <dbReference type="ARBA" id="ARBA00023065"/>
    </source>
</evidence>
<evidence type="ECO:0000256" key="16">
    <source>
        <dbReference type="ARBA" id="ARBA00023053"/>
    </source>
</evidence>
<dbReference type="InterPro" id="IPR042449">
    <property type="entry name" value="Ub-E1_IAD_1"/>
</dbReference>
<keyword evidence="9" id="KW-0479">Metal-binding</keyword>
<evidence type="ECO:0000259" key="27">
    <source>
        <dbReference type="Pfam" id="PF00999"/>
    </source>
</evidence>
<evidence type="ECO:0000256" key="7">
    <source>
        <dbReference type="ARBA" id="ARBA00022679"/>
    </source>
</evidence>
<feature type="compositionally biased region" description="Acidic residues" evidence="23">
    <location>
        <begin position="1295"/>
        <end position="1309"/>
    </location>
</feature>
<evidence type="ECO:0000256" key="1">
    <source>
        <dbReference type="ARBA" id="ARBA00004123"/>
    </source>
</evidence>
<keyword evidence="13" id="KW-0067">ATP-binding</keyword>
<dbReference type="PANTHER" id="PTHR10110">
    <property type="entry name" value="SODIUM/HYDROGEN EXCHANGER"/>
    <property type="match status" value="1"/>
</dbReference>
<sequence>MKNLMKCILLLMLMWVLIVAGDDIVKSTNASSANSSNISVSSVSTTTATTAKITEDSKVKVENATSPSPVSSSSALNPNIINVSVTPRTTKILSSTAPTIDSSIPVSNNTNIKSTTASGDLPAKGSADEHDSSMAIFFVLCVLALGILLIHFMLQTGFQYVPESIVIVFLGALIGLAMSALSNRNISNWRKEEAFSPTAFFLVLLPPIIFESGYNLHKGNFFQNIGSILVFAIFGTTISAFIIGCGIYFLGLADVVYKLGFVESFAFGSLISAVDPVATVAIFHALNVDPVLNMLVFGESILNDAIAIVLTTAALESNNPLMSAGEALVKGIQSFCLMFFASAGIGVVCALVSALLLKHVDLRKNPSLEFAMMLVFTYAPYVLAEGIHLSGIMAILFCGIVMSHYTHFNLSTVTQITMQQTLRTLSFIAETCVFAYLGLALFSFKHRAEPALVVWSLILCLIGRACNIFPLAYVVNKFREHQITKKMMFIMWFSGLRGAISYALSLHLNFSDETRHVIITTTLIIVLVTTLIFGGATMPLLKFMQATKNPSRRLRKKKKDREVILSKTREWGKTIDSEHLSETTEGEAEVSFVSDRIKGFVKYDIKYFIPFFTRRFTQQELKDCKSQMTDLTNQWYQAIRISPDQSDEEQANTPRSSISKLQNREIGTQKFFLFCLVSKRKCQYASRLCFAVELSGKMPIDRTPSVFSEETTKLIKDAKLLVVGAGGIGCEVLKNLALSGFRDIEIIDLDTIDVSNLNRQFLFRKEHVGKPKAVVARETILGYNSDISVKAYHDSITSQDYGVNFFKQFNVVLNALDNRAARNHVNRMCLAADIPLIESGTSGYSGQVELIKKGVTQCYECQPKPAQKTFPGCTIRNTPSEPVHCIVWAKHLFNQLFGEEDPDQDVSPDSEDPEAKVEDGHSMTESGNVKRISTRQWAQETDYNPSQLFNKFFLEDIQYLLKMENLWKSRKPPVPLSWDEATINCEKLEVNDDNVKDTDMKVWSISRCAQVFAKTVDVLKKELSGKNFLIWDKDDKPAMDFVTACANIRSHIFSIQMQSRFSTKSIAGSIIPAIATANAIIAGLVVLHTFRVLQEQYEKCPSIYLRRKSKFSKFVLAADKELQKANPVCYVCSPKPFVNVFVNTNTMTVKEFENEILKKQLNMIAPDVVLDGKFVVVISSEEGEMEANDNKTLSEMSVVEGAVLKCDDFLQNYELQIAINHYVAKEKDDPLFKIAVNPDDLKPKEEIKNGSQENDGKKDKDHEDDSDDEPMIVETPVEDPQEGSSSKRRKLNPQEDSDDDLVILDEIIE</sequence>
<feature type="transmembrane region" description="Helical" evidence="24">
    <location>
        <begin position="454"/>
        <end position="475"/>
    </location>
</feature>
<evidence type="ECO:0000256" key="13">
    <source>
        <dbReference type="ARBA" id="ARBA00022840"/>
    </source>
</evidence>
<evidence type="ECO:0000256" key="5">
    <source>
        <dbReference type="ARBA" id="ARBA00022448"/>
    </source>
</evidence>
<feature type="compositionally biased region" description="Basic and acidic residues" evidence="23">
    <location>
        <begin position="1242"/>
        <end position="1263"/>
    </location>
</feature>
<keyword evidence="19 22" id="KW-0739">Sodium transport</keyword>
<dbReference type="GO" id="GO:0046872">
    <property type="term" value="F:metal ion binding"/>
    <property type="evidence" value="ECO:0007669"/>
    <property type="project" value="UniProtKB-KW"/>
</dbReference>
<dbReference type="Gene3D" id="6.10.140.1330">
    <property type="match status" value="1"/>
</dbReference>
<feature type="transmembrane region" description="Helical" evidence="24">
    <location>
        <begin position="194"/>
        <end position="216"/>
    </location>
</feature>
<keyword evidence="10" id="KW-0547">Nucleotide-binding</keyword>
<keyword evidence="16" id="KW-0915">Sodium</keyword>
<evidence type="ECO:0000259" key="28">
    <source>
        <dbReference type="Pfam" id="PF14732"/>
    </source>
</evidence>
<comment type="similarity">
    <text evidence="22">Belongs to the monovalent cation:proton antiporter 1 (CPA1) transporter (TC 2.A.36) family.</text>
</comment>
<feature type="transmembrane region" description="Helical" evidence="24">
    <location>
        <begin position="165"/>
        <end position="182"/>
    </location>
</feature>
<dbReference type="InterPro" id="IPR035985">
    <property type="entry name" value="Ubiquitin-activating_enz"/>
</dbReference>
<evidence type="ECO:0000256" key="4">
    <source>
        <dbReference type="ARBA" id="ARBA00005673"/>
    </source>
</evidence>
<dbReference type="InterPro" id="IPR028077">
    <property type="entry name" value="UAE_UbL_dom"/>
</dbReference>
<feature type="region of interest" description="Disordered" evidence="23">
    <location>
        <begin position="899"/>
        <end position="931"/>
    </location>
</feature>
<comment type="pathway">
    <text evidence="3">Protein modification; protein sumoylation.</text>
</comment>
<dbReference type="FunFam" id="3.10.290.20:FF:000008">
    <property type="entry name" value="SUMO-activating enzyme subunit"/>
    <property type="match status" value="1"/>
</dbReference>
<dbReference type="EMBL" id="JABFTP020000165">
    <property type="protein sequence ID" value="KAL3283798.1"/>
    <property type="molecule type" value="Genomic_DNA"/>
</dbReference>
<feature type="transmembrane region" description="Helical" evidence="24">
    <location>
        <begin position="335"/>
        <end position="356"/>
    </location>
</feature>
<dbReference type="Pfam" id="PF14732">
    <property type="entry name" value="UAE_UbL"/>
    <property type="match status" value="1"/>
</dbReference>
<dbReference type="InterPro" id="IPR004709">
    <property type="entry name" value="NaH_exchanger"/>
</dbReference>
<dbReference type="SUPFAM" id="SSF69572">
    <property type="entry name" value="Activating enzymes of the ubiquitin-like proteins"/>
    <property type="match status" value="1"/>
</dbReference>
<evidence type="ECO:0000256" key="9">
    <source>
        <dbReference type="ARBA" id="ARBA00022723"/>
    </source>
</evidence>
<dbReference type="PROSITE" id="PS00865">
    <property type="entry name" value="UBIQUITIN_ACTIVAT_2"/>
    <property type="match status" value="1"/>
</dbReference>
<dbReference type="InterPro" id="IPR000594">
    <property type="entry name" value="ThiF_NAD_FAD-bd"/>
</dbReference>
<dbReference type="NCBIfam" id="TIGR00840">
    <property type="entry name" value="b_cpa1"/>
    <property type="match status" value="1"/>
</dbReference>
<comment type="similarity">
    <text evidence="4">Belongs to the ubiquitin-activating E1 family.</text>
</comment>
<evidence type="ECO:0000256" key="6">
    <source>
        <dbReference type="ARBA" id="ARBA00022449"/>
    </source>
</evidence>
<organism evidence="29 30">
    <name type="scientific">Cryptolaemus montrouzieri</name>
    <dbReference type="NCBI Taxonomy" id="559131"/>
    <lineage>
        <taxon>Eukaryota</taxon>
        <taxon>Metazoa</taxon>
        <taxon>Ecdysozoa</taxon>
        <taxon>Arthropoda</taxon>
        <taxon>Hexapoda</taxon>
        <taxon>Insecta</taxon>
        <taxon>Pterygota</taxon>
        <taxon>Neoptera</taxon>
        <taxon>Endopterygota</taxon>
        <taxon>Coleoptera</taxon>
        <taxon>Polyphaga</taxon>
        <taxon>Cucujiformia</taxon>
        <taxon>Coccinelloidea</taxon>
        <taxon>Coccinellidae</taxon>
        <taxon>Scymninae</taxon>
        <taxon>Scymnini</taxon>
        <taxon>Cryptolaemus</taxon>
    </lineage>
</organism>
<protein>
    <recommendedName>
        <fullName evidence="22">Sodium/hydrogen exchanger</fullName>
    </recommendedName>
</protein>
<evidence type="ECO:0000256" key="24">
    <source>
        <dbReference type="SAM" id="Phobius"/>
    </source>
</evidence>
<keyword evidence="8 22" id="KW-0812">Transmembrane</keyword>
<evidence type="ECO:0000256" key="23">
    <source>
        <dbReference type="SAM" id="MobiDB-lite"/>
    </source>
</evidence>
<dbReference type="GO" id="GO:0000139">
    <property type="term" value="C:Golgi membrane"/>
    <property type="evidence" value="ECO:0007669"/>
    <property type="project" value="UniProtKB-SubCell"/>
</dbReference>
<dbReference type="Gene3D" id="1.10.10.520">
    <property type="entry name" value="Ubiquitin activating enzymes (Uba3). Chain: B, domain 2"/>
    <property type="match status" value="1"/>
</dbReference>
<dbReference type="Pfam" id="PF00899">
    <property type="entry name" value="ThiF"/>
    <property type="match status" value="1"/>
</dbReference>
<keyword evidence="14 24" id="KW-1133">Transmembrane helix</keyword>
<evidence type="ECO:0000256" key="19">
    <source>
        <dbReference type="ARBA" id="ARBA00023201"/>
    </source>
</evidence>
<feature type="transmembrane region" description="Helical" evidence="24">
    <location>
        <begin position="134"/>
        <end position="153"/>
    </location>
</feature>
<feature type="compositionally biased region" description="Acidic residues" evidence="23">
    <location>
        <begin position="1264"/>
        <end position="1281"/>
    </location>
</feature>
<gene>
    <name evidence="29" type="ORF">HHI36_017969</name>
</gene>
<keyword evidence="25" id="KW-0732">Signal</keyword>
<feature type="transmembrane region" description="Helical" evidence="24">
    <location>
        <begin position="390"/>
        <end position="410"/>
    </location>
</feature>
<evidence type="ECO:0000259" key="26">
    <source>
        <dbReference type="Pfam" id="PF00899"/>
    </source>
</evidence>
<evidence type="ECO:0000256" key="10">
    <source>
        <dbReference type="ARBA" id="ARBA00022741"/>
    </source>
</evidence>
<feature type="transmembrane region" description="Helical" evidence="24">
    <location>
        <begin position="295"/>
        <end position="315"/>
    </location>
</feature>
<dbReference type="GO" id="GO:0016740">
    <property type="term" value="F:transferase activity"/>
    <property type="evidence" value="ECO:0007669"/>
    <property type="project" value="UniProtKB-KW"/>
</dbReference>
<feature type="domain" description="Ubiquitin/SUMO-activating enzyme ubiquitin-like" evidence="28">
    <location>
        <begin position="1140"/>
        <end position="1223"/>
    </location>
</feature>
<dbReference type="InterPro" id="IPR033127">
    <property type="entry name" value="UBQ-activ_enz_E1_Cys_AS"/>
</dbReference>
<evidence type="ECO:0000313" key="30">
    <source>
        <dbReference type="Proteomes" id="UP001516400"/>
    </source>
</evidence>
<keyword evidence="6 22" id="KW-0050">Antiport</keyword>
<dbReference type="GO" id="GO:0006814">
    <property type="term" value="P:sodium ion transport"/>
    <property type="evidence" value="ECO:0007669"/>
    <property type="project" value="UniProtKB-KW"/>
</dbReference>
<feature type="compositionally biased region" description="Acidic residues" evidence="23">
    <location>
        <begin position="899"/>
        <end position="912"/>
    </location>
</feature>
<dbReference type="PANTHER" id="PTHR10110:SF191">
    <property type="entry name" value="SODIUM_HYDROGEN EXCHANGER 8"/>
    <property type="match status" value="1"/>
</dbReference>
<comment type="caution">
    <text evidence="29">The sequence shown here is derived from an EMBL/GenBank/DDBJ whole genome shotgun (WGS) entry which is preliminary data.</text>
</comment>
<dbReference type="InterPro" id="IPR023318">
    <property type="entry name" value="Ub_act_enz_dom_a_sf"/>
</dbReference>
<name>A0ABD2NYK0_9CUCU</name>
<evidence type="ECO:0000256" key="22">
    <source>
        <dbReference type="RuleBase" id="RU003722"/>
    </source>
</evidence>
<feature type="transmembrane region" description="Helical" evidence="24">
    <location>
        <begin position="265"/>
        <end position="283"/>
    </location>
</feature>
<dbReference type="FunFam" id="3.40.50.720:FF:000618">
    <property type="entry name" value="SUMO-activating enzyme subunit 2"/>
    <property type="match status" value="1"/>
</dbReference>
<evidence type="ECO:0000256" key="12">
    <source>
        <dbReference type="ARBA" id="ARBA00022833"/>
    </source>
</evidence>
<accession>A0ABD2NYK0</accession>
<dbReference type="GO" id="GO:0015297">
    <property type="term" value="F:antiporter activity"/>
    <property type="evidence" value="ECO:0007669"/>
    <property type="project" value="UniProtKB-KW"/>
</dbReference>
<evidence type="ECO:0000256" key="3">
    <source>
        <dbReference type="ARBA" id="ARBA00004718"/>
    </source>
</evidence>
<keyword evidence="17 22" id="KW-0406">Ion transport</keyword>
<keyword evidence="18 24" id="KW-0472">Membrane</keyword>
<feature type="transmembrane region" description="Helical" evidence="24">
    <location>
        <begin position="422"/>
        <end position="442"/>
    </location>
</feature>